<feature type="compositionally biased region" description="Low complexity" evidence="1">
    <location>
        <begin position="256"/>
        <end position="271"/>
    </location>
</feature>
<feature type="compositionally biased region" description="Polar residues" evidence="1">
    <location>
        <begin position="82"/>
        <end position="92"/>
    </location>
</feature>
<dbReference type="AlphaFoldDB" id="A0A813HCS2"/>
<name>A0A813HCS2_POLGL</name>
<feature type="compositionally biased region" description="Low complexity" evidence="1">
    <location>
        <begin position="52"/>
        <end position="81"/>
    </location>
</feature>
<keyword evidence="3" id="KW-1185">Reference proteome</keyword>
<accession>A0A813HCS2</accession>
<feature type="region of interest" description="Disordered" evidence="1">
    <location>
        <begin position="166"/>
        <end position="271"/>
    </location>
</feature>
<feature type="compositionally biased region" description="Basic and acidic residues" evidence="1">
    <location>
        <begin position="121"/>
        <end position="132"/>
    </location>
</feature>
<gene>
    <name evidence="2" type="ORF">PGLA1383_LOCUS51012</name>
</gene>
<comment type="caution">
    <text evidence="2">The sequence shown here is derived from an EMBL/GenBank/DDBJ whole genome shotgun (WGS) entry which is preliminary data.</text>
</comment>
<evidence type="ECO:0000313" key="3">
    <source>
        <dbReference type="Proteomes" id="UP000654075"/>
    </source>
</evidence>
<sequence length="271" mass="29827">MSSCRDNLSAAPQEAVASMPREQVHSLSSDWDGRQARKSSCGSVSTGEDLSHLSSLVSLGSGRSWQCSPSEVSSSDSVQEPFGSSRNCQEARTSVRKRRPPLQQLPTAERGHQQRQNSRSHIADARASDEIHGQGPPKAAQTLFSPSTSNLDALRLRGVATLVAVRQEGPPPSPSSSPSMSLPEPSQQKANIGRTTSCTPAVQTMAEVRQRQQQWKHVSAHQQQRELKLIEKERNQPPHKSQQGQRQMHHMGPGQHQGQFQCQEQQQQQLT</sequence>
<feature type="compositionally biased region" description="Polar residues" evidence="1">
    <location>
        <begin position="211"/>
        <end position="222"/>
    </location>
</feature>
<evidence type="ECO:0000313" key="2">
    <source>
        <dbReference type="EMBL" id="CAE8635416.1"/>
    </source>
</evidence>
<evidence type="ECO:0000256" key="1">
    <source>
        <dbReference type="SAM" id="MobiDB-lite"/>
    </source>
</evidence>
<protein>
    <submittedName>
        <fullName evidence="2">Uncharacterized protein</fullName>
    </submittedName>
</protein>
<reference evidence="2" key="1">
    <citation type="submission" date="2021-02" db="EMBL/GenBank/DDBJ databases">
        <authorList>
            <person name="Dougan E. K."/>
            <person name="Rhodes N."/>
            <person name="Thang M."/>
            <person name="Chan C."/>
        </authorList>
    </citation>
    <scope>NUCLEOTIDE SEQUENCE</scope>
</reference>
<proteinExistence type="predicted"/>
<feature type="compositionally biased region" description="Polar residues" evidence="1">
    <location>
        <begin position="187"/>
        <end position="202"/>
    </location>
</feature>
<organism evidence="2 3">
    <name type="scientific">Polarella glacialis</name>
    <name type="common">Dinoflagellate</name>
    <dbReference type="NCBI Taxonomy" id="89957"/>
    <lineage>
        <taxon>Eukaryota</taxon>
        <taxon>Sar</taxon>
        <taxon>Alveolata</taxon>
        <taxon>Dinophyceae</taxon>
        <taxon>Suessiales</taxon>
        <taxon>Suessiaceae</taxon>
        <taxon>Polarella</taxon>
    </lineage>
</organism>
<feature type="compositionally biased region" description="Basic and acidic residues" evidence="1">
    <location>
        <begin position="223"/>
        <end position="236"/>
    </location>
</feature>
<feature type="compositionally biased region" description="Low complexity" evidence="1">
    <location>
        <begin position="176"/>
        <end position="186"/>
    </location>
</feature>
<dbReference type="EMBL" id="CAJNNV010031281">
    <property type="protein sequence ID" value="CAE8635416.1"/>
    <property type="molecule type" value="Genomic_DNA"/>
</dbReference>
<feature type="region of interest" description="Disordered" evidence="1">
    <location>
        <begin position="1"/>
        <end position="144"/>
    </location>
</feature>
<feature type="compositionally biased region" description="Polar residues" evidence="1">
    <location>
        <begin position="38"/>
        <end position="48"/>
    </location>
</feature>
<dbReference type="Proteomes" id="UP000654075">
    <property type="component" value="Unassembled WGS sequence"/>
</dbReference>